<feature type="transmembrane region" description="Helical" evidence="1">
    <location>
        <begin position="115"/>
        <end position="136"/>
    </location>
</feature>
<dbReference type="EMBL" id="CADCST010000067">
    <property type="protein sequence ID" value="CAA9196411.1"/>
    <property type="molecule type" value="Genomic_DNA"/>
</dbReference>
<evidence type="ECO:0008006" key="4">
    <source>
        <dbReference type="Google" id="ProtNLM"/>
    </source>
</evidence>
<dbReference type="Proteomes" id="UP000474567">
    <property type="component" value="Unassembled WGS sequence"/>
</dbReference>
<keyword evidence="1" id="KW-0812">Transmembrane</keyword>
<organism evidence="2 3">
    <name type="scientific">Flavobacterium collinsii</name>
    <dbReference type="NCBI Taxonomy" id="1114861"/>
    <lineage>
        <taxon>Bacteria</taxon>
        <taxon>Pseudomonadati</taxon>
        <taxon>Bacteroidota</taxon>
        <taxon>Flavobacteriia</taxon>
        <taxon>Flavobacteriales</taxon>
        <taxon>Flavobacteriaceae</taxon>
        <taxon>Flavobacterium</taxon>
    </lineage>
</organism>
<gene>
    <name evidence="2" type="ORF">FLACOL7796_01147</name>
</gene>
<keyword evidence="1" id="KW-0472">Membrane</keyword>
<evidence type="ECO:0000313" key="3">
    <source>
        <dbReference type="Proteomes" id="UP000474567"/>
    </source>
</evidence>
<name>A0ABN7EHW5_9FLAO</name>
<keyword evidence="1" id="KW-1133">Transmembrane helix</keyword>
<feature type="transmembrane region" description="Helical" evidence="1">
    <location>
        <begin position="76"/>
        <end position="109"/>
    </location>
</feature>
<accession>A0ABN7EHW5</accession>
<sequence>MEKEFTYQQTLDLKNKLKAGTFKRELEFFNLIDQGYEPDQVKKILDNLLKSHKDDLFIEAKEAEKAKERDKISFAAVIIISALIGILGGNNGLMILVSVVAACMCGYWSSPENPIPAMTGYGIGAFLMPIFCAFYLKGRNSYFSIEILIPLLFSFGPGLLMKYLLSLLMPSDQE</sequence>
<evidence type="ECO:0000313" key="2">
    <source>
        <dbReference type="EMBL" id="CAA9196411.1"/>
    </source>
</evidence>
<reference evidence="2 3" key="1">
    <citation type="submission" date="2020-02" db="EMBL/GenBank/DDBJ databases">
        <authorList>
            <person name="Criscuolo A."/>
        </authorList>
    </citation>
    <scope>NUCLEOTIDE SEQUENCE [LARGE SCALE GENOMIC DNA]</scope>
    <source>
        <strain evidence="2">CECT7796</strain>
    </source>
</reference>
<keyword evidence="3" id="KW-1185">Reference proteome</keyword>
<dbReference type="RefSeq" id="WP_173965100.1">
    <property type="nucleotide sequence ID" value="NZ_CADCST010000067.1"/>
</dbReference>
<protein>
    <recommendedName>
        <fullName evidence="4">DUF1700 domain-containing protein</fullName>
    </recommendedName>
</protein>
<evidence type="ECO:0000256" key="1">
    <source>
        <dbReference type="SAM" id="Phobius"/>
    </source>
</evidence>
<feature type="transmembrane region" description="Helical" evidence="1">
    <location>
        <begin position="148"/>
        <end position="169"/>
    </location>
</feature>
<comment type="caution">
    <text evidence="2">The sequence shown here is derived from an EMBL/GenBank/DDBJ whole genome shotgun (WGS) entry which is preliminary data.</text>
</comment>
<proteinExistence type="predicted"/>